<dbReference type="GO" id="GO:0030246">
    <property type="term" value="F:carbohydrate binding"/>
    <property type="evidence" value="ECO:0007669"/>
    <property type="project" value="InterPro"/>
</dbReference>
<dbReference type="EMBL" id="CAJPDQ010000021">
    <property type="protein sequence ID" value="CAF9924535.1"/>
    <property type="molecule type" value="Genomic_DNA"/>
</dbReference>
<dbReference type="SUPFAM" id="SSF48208">
    <property type="entry name" value="Six-hairpin glycosidases"/>
    <property type="match status" value="1"/>
</dbReference>
<keyword evidence="2" id="KW-0732">Signal</keyword>
<dbReference type="FunFam" id="1.20.1610.10:FF:000003">
    <property type="entry name" value="Glycoside hydrolase family 92 protein"/>
    <property type="match status" value="1"/>
</dbReference>
<dbReference type="Pfam" id="PF17678">
    <property type="entry name" value="Glyco_hydro_92N"/>
    <property type="match status" value="1"/>
</dbReference>
<evidence type="ECO:0008006" key="7">
    <source>
        <dbReference type="Google" id="ProtNLM"/>
    </source>
</evidence>
<dbReference type="Gene3D" id="1.20.1610.10">
    <property type="entry name" value="alpha-1,2-mannosidases domains"/>
    <property type="match status" value="1"/>
</dbReference>
<dbReference type="InterPro" id="IPR050883">
    <property type="entry name" value="PNGase"/>
</dbReference>
<sequence length="794" mass="85502">MVLAVILGIFTCLIEVSLADSTDQAALGVSVNQPDYTQYVLPFTGTQNGGNMFPGVARPFGVVKLGPDLYNGVDAYSGYLPTGNVTGYSLMHESGTGGAPKYGVVSQMPVAAKVVNPLANLALPRATDDAAQVGYYKSTLSSNVVTELAATDHAGLLRYTFPSGMPASVVIDVSHVLPSFRGLGLGQNYTGGNITITKDGHYEGSGTYNNGWNLAPEWTIYFCGYFDTPSASAVTFRGSSTEDLKYPAANTEAVAPTSDGSTQAIRLGAVYNFTSPTVNSRVGVSWISSAKACSNVNAEIPAQTQLETVVTATKNIWNSQLLGRVTTTETNTTNLQLLYTMLYGMLLLPSNRTGENPGWLSTEPYYDDLFTIWDLFRCQTSLFQILQPAHYEEYIRSLIDVYRHEGWMPDARSSNFNGRSQGGSNADNVLADAYVKGVRGKVNWVDGYAAMVKDAEVVPPNSPVDPESPESSDHEGRGALPDWLKYSYITPAFDRAVSRAADYSLNDFALSQVASGLNKPADASKYLARSRNWRNHWNAKATSLNFTGFLAPRLANGSFVTEEEDPLSCSGCYWGDSFYEATPWEYSFSPYHDVATLIKLSGGATRFVQRLETLFVPGLNPTGNPQFNNTIFNPANEPSFASPYLFNFAHRQDLSVKHARFVASAYYAPTPAGLPGNSDAGAMQSWLLWNIIGLYPLTGTTTFLIGSPWLEKLVINLGGGGGGNGGSKSFTVTSTGRQNGIYVQSLTVNGKAWNQSWLSWSDVFADGGTMEFVLGANATDWATGALPPSPASGA</sequence>
<reference evidence="5" key="1">
    <citation type="submission" date="2021-03" db="EMBL/GenBank/DDBJ databases">
        <authorList>
            <person name="Tagirdzhanova G."/>
        </authorList>
    </citation>
    <scope>NUCLEOTIDE SEQUENCE</scope>
</reference>
<dbReference type="Proteomes" id="UP000664169">
    <property type="component" value="Unassembled WGS sequence"/>
</dbReference>
<evidence type="ECO:0000256" key="2">
    <source>
        <dbReference type="SAM" id="SignalP"/>
    </source>
</evidence>
<dbReference type="InterPro" id="IPR005887">
    <property type="entry name" value="GH92_a_mannosidase_put"/>
</dbReference>
<dbReference type="Gene3D" id="2.70.98.10">
    <property type="match status" value="1"/>
</dbReference>
<comment type="caution">
    <text evidence="5">The sequence shown here is derived from an EMBL/GenBank/DDBJ whole genome shotgun (WGS) entry which is preliminary data.</text>
</comment>
<dbReference type="InterPro" id="IPR014718">
    <property type="entry name" value="GH-type_carb-bd"/>
</dbReference>
<feature type="domain" description="Glycosyl hydrolase family 92" evidence="3">
    <location>
        <begin position="291"/>
        <end position="775"/>
    </location>
</feature>
<evidence type="ECO:0000313" key="5">
    <source>
        <dbReference type="EMBL" id="CAF9924535.1"/>
    </source>
</evidence>
<protein>
    <recommendedName>
        <fullName evidence="7">Glycoside hydrolase family 92 protein</fullName>
    </recommendedName>
</protein>
<dbReference type="OrthoDB" id="449263at2759"/>
<feature type="signal peptide" evidence="2">
    <location>
        <begin position="1"/>
        <end position="19"/>
    </location>
</feature>
<feature type="chain" id="PRO_5034060256" description="Glycoside hydrolase family 92 protein" evidence="2">
    <location>
        <begin position="20"/>
        <end position="794"/>
    </location>
</feature>
<dbReference type="PANTHER" id="PTHR12143:SF38">
    <property type="entry name" value="ALPHA-1,2-MANNOSIDASE FAMILY PROTEIN (AFU_ORTHOLOGUE AFUA_5G10520)"/>
    <property type="match status" value="1"/>
</dbReference>
<dbReference type="GO" id="GO:0005634">
    <property type="term" value="C:nucleus"/>
    <property type="evidence" value="ECO:0007669"/>
    <property type="project" value="TreeGrafter"/>
</dbReference>
<dbReference type="AlphaFoldDB" id="A0A8H3IKS3"/>
<dbReference type="GO" id="GO:0000224">
    <property type="term" value="F:peptide-N4-(N-acetyl-beta-glucosaminyl)asparagine amidase activity"/>
    <property type="evidence" value="ECO:0007669"/>
    <property type="project" value="TreeGrafter"/>
</dbReference>
<gene>
    <name evidence="5" type="ORF">GOMPHAMPRED_003667</name>
</gene>
<dbReference type="Gene3D" id="3.30.2080.10">
    <property type="entry name" value="GH92 mannosidase domain"/>
    <property type="match status" value="1"/>
</dbReference>
<dbReference type="FunFam" id="1.20.1050.60:FF:000002">
    <property type="entry name" value="Glycosyl hydrolase family 92"/>
    <property type="match status" value="1"/>
</dbReference>
<evidence type="ECO:0000256" key="1">
    <source>
        <dbReference type="SAM" id="MobiDB-lite"/>
    </source>
</evidence>
<dbReference type="GO" id="GO:0006516">
    <property type="term" value="P:glycoprotein catabolic process"/>
    <property type="evidence" value="ECO:0007669"/>
    <property type="project" value="TreeGrafter"/>
</dbReference>
<evidence type="ECO:0000259" key="3">
    <source>
        <dbReference type="Pfam" id="PF07971"/>
    </source>
</evidence>
<evidence type="ECO:0000313" key="6">
    <source>
        <dbReference type="Proteomes" id="UP000664169"/>
    </source>
</evidence>
<evidence type="ECO:0000259" key="4">
    <source>
        <dbReference type="Pfam" id="PF17678"/>
    </source>
</evidence>
<proteinExistence type="predicted"/>
<dbReference type="InterPro" id="IPR012939">
    <property type="entry name" value="Glyco_hydro_92"/>
</dbReference>
<dbReference type="GO" id="GO:0005975">
    <property type="term" value="P:carbohydrate metabolic process"/>
    <property type="evidence" value="ECO:0007669"/>
    <property type="project" value="InterPro"/>
</dbReference>
<dbReference type="InterPro" id="IPR008928">
    <property type="entry name" value="6-hairpin_glycosidase_sf"/>
</dbReference>
<dbReference type="GO" id="GO:0005829">
    <property type="term" value="C:cytosol"/>
    <property type="evidence" value="ECO:0007669"/>
    <property type="project" value="TreeGrafter"/>
</dbReference>
<feature type="domain" description="Glycosyl hydrolase family 92 N-terminal" evidence="4">
    <location>
        <begin position="39"/>
        <end position="285"/>
    </location>
</feature>
<dbReference type="Pfam" id="PF07971">
    <property type="entry name" value="Glyco_hydro_92"/>
    <property type="match status" value="1"/>
</dbReference>
<accession>A0A8H3IKS3</accession>
<feature type="region of interest" description="Disordered" evidence="1">
    <location>
        <begin position="457"/>
        <end position="476"/>
    </location>
</feature>
<organism evidence="5 6">
    <name type="scientific">Gomphillus americanus</name>
    <dbReference type="NCBI Taxonomy" id="1940652"/>
    <lineage>
        <taxon>Eukaryota</taxon>
        <taxon>Fungi</taxon>
        <taxon>Dikarya</taxon>
        <taxon>Ascomycota</taxon>
        <taxon>Pezizomycotina</taxon>
        <taxon>Lecanoromycetes</taxon>
        <taxon>OSLEUM clade</taxon>
        <taxon>Ostropomycetidae</taxon>
        <taxon>Ostropales</taxon>
        <taxon>Graphidaceae</taxon>
        <taxon>Gomphilloideae</taxon>
        <taxon>Gomphillus</taxon>
    </lineage>
</organism>
<dbReference type="PANTHER" id="PTHR12143">
    <property type="entry name" value="PEPTIDE N-GLYCANASE PNGASE -RELATED"/>
    <property type="match status" value="1"/>
</dbReference>
<dbReference type="NCBIfam" id="TIGR01180">
    <property type="entry name" value="aman2_put"/>
    <property type="match status" value="1"/>
</dbReference>
<dbReference type="Gene3D" id="1.20.1050.60">
    <property type="entry name" value="alpha-1,2-mannosidase"/>
    <property type="match status" value="1"/>
</dbReference>
<name>A0A8H3IKS3_9LECA</name>
<dbReference type="InterPro" id="IPR041371">
    <property type="entry name" value="GH92_N"/>
</dbReference>
<keyword evidence="6" id="KW-1185">Reference proteome</keyword>
<dbReference type="FunFam" id="2.70.98.10:FF:000028">
    <property type="entry name" value="Alpha-1,2-mannosidase family protein (AFU_orthologue AFUA_5G10520)"/>
    <property type="match status" value="1"/>
</dbReference>